<sequence length="43" mass="4787">MPAKNETLAGGGAARRLSYILSIFPYLYLNAGILRMQLCLRTE</sequence>
<keyword evidence="1" id="KW-1133">Transmembrane helix</keyword>
<comment type="caution">
    <text evidence="2">The sequence shown here is derived from an EMBL/GenBank/DDBJ whole genome shotgun (WGS) entry which is preliminary data.</text>
</comment>
<protein>
    <submittedName>
        <fullName evidence="2">Uncharacterized protein</fullName>
    </submittedName>
</protein>
<gene>
    <name evidence="2" type="ORF">SLEP1_g41528</name>
</gene>
<evidence type="ECO:0000313" key="2">
    <source>
        <dbReference type="EMBL" id="GKV32968.1"/>
    </source>
</evidence>
<keyword evidence="1" id="KW-0812">Transmembrane</keyword>
<dbReference type="AlphaFoldDB" id="A0AAV5L6U1"/>
<evidence type="ECO:0000256" key="1">
    <source>
        <dbReference type="SAM" id="Phobius"/>
    </source>
</evidence>
<evidence type="ECO:0000313" key="3">
    <source>
        <dbReference type="Proteomes" id="UP001054252"/>
    </source>
</evidence>
<reference evidence="2 3" key="1">
    <citation type="journal article" date="2021" name="Commun. Biol.">
        <title>The genome of Shorea leprosula (Dipterocarpaceae) highlights the ecological relevance of drought in aseasonal tropical rainforests.</title>
        <authorList>
            <person name="Ng K.K.S."/>
            <person name="Kobayashi M.J."/>
            <person name="Fawcett J.A."/>
            <person name="Hatakeyama M."/>
            <person name="Paape T."/>
            <person name="Ng C.H."/>
            <person name="Ang C.C."/>
            <person name="Tnah L.H."/>
            <person name="Lee C.T."/>
            <person name="Nishiyama T."/>
            <person name="Sese J."/>
            <person name="O'Brien M.J."/>
            <person name="Copetti D."/>
            <person name="Mohd Noor M.I."/>
            <person name="Ong R.C."/>
            <person name="Putra M."/>
            <person name="Sireger I.Z."/>
            <person name="Indrioko S."/>
            <person name="Kosugi Y."/>
            <person name="Izuno A."/>
            <person name="Isagi Y."/>
            <person name="Lee S.L."/>
            <person name="Shimizu K.K."/>
        </authorList>
    </citation>
    <scope>NUCLEOTIDE SEQUENCE [LARGE SCALE GENOMIC DNA]</scope>
    <source>
        <strain evidence="2">214</strain>
    </source>
</reference>
<keyword evidence="1" id="KW-0472">Membrane</keyword>
<proteinExistence type="predicted"/>
<dbReference type="EMBL" id="BPVZ01000098">
    <property type="protein sequence ID" value="GKV32968.1"/>
    <property type="molecule type" value="Genomic_DNA"/>
</dbReference>
<keyword evidence="3" id="KW-1185">Reference proteome</keyword>
<organism evidence="2 3">
    <name type="scientific">Rubroshorea leprosula</name>
    <dbReference type="NCBI Taxonomy" id="152421"/>
    <lineage>
        <taxon>Eukaryota</taxon>
        <taxon>Viridiplantae</taxon>
        <taxon>Streptophyta</taxon>
        <taxon>Embryophyta</taxon>
        <taxon>Tracheophyta</taxon>
        <taxon>Spermatophyta</taxon>
        <taxon>Magnoliopsida</taxon>
        <taxon>eudicotyledons</taxon>
        <taxon>Gunneridae</taxon>
        <taxon>Pentapetalae</taxon>
        <taxon>rosids</taxon>
        <taxon>malvids</taxon>
        <taxon>Malvales</taxon>
        <taxon>Dipterocarpaceae</taxon>
        <taxon>Rubroshorea</taxon>
    </lineage>
</organism>
<feature type="transmembrane region" description="Helical" evidence="1">
    <location>
        <begin position="17"/>
        <end position="34"/>
    </location>
</feature>
<dbReference type="Proteomes" id="UP001054252">
    <property type="component" value="Unassembled WGS sequence"/>
</dbReference>
<accession>A0AAV5L6U1</accession>
<name>A0AAV5L6U1_9ROSI</name>